<sequence>MISPEDYPDPPHDGEWPTEFLIDRDYADTITSAWRRIRPDTTQLRRTGDLLHVKQSDQTRTYRLDHRLVATDHQVYLATERTT</sequence>
<reference evidence="2" key="1">
    <citation type="journal article" date="2019" name="Int. J. Syst. Evol. Microbiol.">
        <title>The Global Catalogue of Microorganisms (GCM) 10K type strain sequencing project: providing services to taxonomists for standard genome sequencing and annotation.</title>
        <authorList>
            <consortium name="The Broad Institute Genomics Platform"/>
            <consortium name="The Broad Institute Genome Sequencing Center for Infectious Disease"/>
            <person name="Wu L."/>
            <person name="Ma J."/>
        </authorList>
    </citation>
    <scope>NUCLEOTIDE SEQUENCE [LARGE SCALE GENOMIC DNA]</scope>
    <source>
        <strain evidence="2">JCM 18077</strain>
    </source>
</reference>
<protein>
    <submittedName>
        <fullName evidence="1">Uncharacterized protein</fullName>
    </submittedName>
</protein>
<dbReference type="Proteomes" id="UP001500822">
    <property type="component" value="Unassembled WGS sequence"/>
</dbReference>
<dbReference type="EMBL" id="BAABIE010000026">
    <property type="protein sequence ID" value="GAA4758837.1"/>
    <property type="molecule type" value="Genomic_DNA"/>
</dbReference>
<proteinExistence type="predicted"/>
<gene>
    <name evidence="1" type="ORF">GCM10023217_34180</name>
</gene>
<evidence type="ECO:0000313" key="2">
    <source>
        <dbReference type="Proteomes" id="UP001500822"/>
    </source>
</evidence>
<comment type="caution">
    <text evidence="1">The sequence shown here is derived from an EMBL/GenBank/DDBJ whole genome shotgun (WGS) entry which is preliminary data.</text>
</comment>
<organism evidence="1 2">
    <name type="scientific">Gordonia alkaliphila</name>
    <dbReference type="NCBI Taxonomy" id="1053547"/>
    <lineage>
        <taxon>Bacteria</taxon>
        <taxon>Bacillati</taxon>
        <taxon>Actinomycetota</taxon>
        <taxon>Actinomycetes</taxon>
        <taxon>Mycobacteriales</taxon>
        <taxon>Gordoniaceae</taxon>
        <taxon>Gordonia</taxon>
    </lineage>
</organism>
<keyword evidence="2" id="KW-1185">Reference proteome</keyword>
<evidence type="ECO:0000313" key="1">
    <source>
        <dbReference type="EMBL" id="GAA4758837.1"/>
    </source>
</evidence>
<accession>A0ABP8ZKV4</accession>
<name>A0ABP8ZKV4_9ACTN</name>